<evidence type="ECO:0000313" key="3">
    <source>
        <dbReference type="Proteomes" id="UP000386466"/>
    </source>
</evidence>
<name>A0A485PRA7_LYNPA</name>
<evidence type="ECO:0000313" key="2">
    <source>
        <dbReference type="EMBL" id="VFV46914.1"/>
    </source>
</evidence>
<feature type="compositionally biased region" description="Basic and acidic residues" evidence="1">
    <location>
        <begin position="33"/>
        <end position="48"/>
    </location>
</feature>
<proteinExistence type="predicted"/>
<dbReference type="EMBL" id="CAAGRJ010039714">
    <property type="protein sequence ID" value="VFV46914.1"/>
    <property type="molecule type" value="Genomic_DNA"/>
</dbReference>
<keyword evidence="3" id="KW-1185">Reference proteome</keyword>
<feature type="region of interest" description="Disordered" evidence="1">
    <location>
        <begin position="1"/>
        <end position="109"/>
    </location>
</feature>
<sequence length="147" mass="15880">MNGGGSQREGDTESETGSRLRAVSTEPDAGLKPTDHARSLLFPLHDRASSAGTRSRGLSHAGEGAQGGITHTSSHHVPGWLRPVPHRGPGPGESYHLGEGLPSAPHPHPPCCRESSQGWSDVTKERTWDVCWDLTFMDFMSEHISRL</sequence>
<dbReference type="AlphaFoldDB" id="A0A485PRA7"/>
<protein>
    <submittedName>
        <fullName evidence="2">Uncharacterized protein</fullName>
    </submittedName>
</protein>
<evidence type="ECO:0000256" key="1">
    <source>
        <dbReference type="SAM" id="MobiDB-lite"/>
    </source>
</evidence>
<gene>
    <name evidence="2" type="ORF">LYPA_23C022150</name>
</gene>
<dbReference type="Proteomes" id="UP000386466">
    <property type="component" value="Unassembled WGS sequence"/>
</dbReference>
<organism evidence="2 3">
    <name type="scientific">Lynx pardinus</name>
    <name type="common">Iberian lynx</name>
    <name type="synonym">Felis pardina</name>
    <dbReference type="NCBI Taxonomy" id="191816"/>
    <lineage>
        <taxon>Eukaryota</taxon>
        <taxon>Metazoa</taxon>
        <taxon>Chordata</taxon>
        <taxon>Craniata</taxon>
        <taxon>Vertebrata</taxon>
        <taxon>Euteleostomi</taxon>
        <taxon>Mammalia</taxon>
        <taxon>Eutheria</taxon>
        <taxon>Laurasiatheria</taxon>
        <taxon>Carnivora</taxon>
        <taxon>Feliformia</taxon>
        <taxon>Felidae</taxon>
        <taxon>Felinae</taxon>
        <taxon>Lynx</taxon>
    </lineage>
</organism>
<accession>A0A485PRA7</accession>
<reference evidence="2 3" key="1">
    <citation type="submission" date="2019-01" db="EMBL/GenBank/DDBJ databases">
        <authorList>
            <person name="Alioto T."/>
            <person name="Alioto T."/>
        </authorList>
    </citation>
    <scope>NUCLEOTIDE SEQUENCE [LARGE SCALE GENOMIC DNA]</scope>
</reference>